<comment type="caution">
    <text evidence="3">The sequence shown here is derived from an EMBL/GenBank/DDBJ whole genome shotgun (WGS) entry which is preliminary data.</text>
</comment>
<evidence type="ECO:0000313" key="4">
    <source>
        <dbReference type="Proteomes" id="UP000436088"/>
    </source>
</evidence>
<evidence type="ECO:0000256" key="2">
    <source>
        <dbReference type="SAM" id="Phobius"/>
    </source>
</evidence>
<feature type="region of interest" description="Disordered" evidence="1">
    <location>
        <begin position="1"/>
        <end position="29"/>
    </location>
</feature>
<dbReference type="Pfam" id="PF03140">
    <property type="entry name" value="DUF247"/>
    <property type="match status" value="1"/>
</dbReference>
<accession>A0A6A3B7W7</accession>
<evidence type="ECO:0000313" key="3">
    <source>
        <dbReference type="EMBL" id="KAE8711049.1"/>
    </source>
</evidence>
<protein>
    <submittedName>
        <fullName evidence="3">Tetratricopeptide repeat (TPR)-like superfamily protein</fullName>
    </submittedName>
</protein>
<keyword evidence="4" id="KW-1185">Reference proteome</keyword>
<organism evidence="3 4">
    <name type="scientific">Hibiscus syriacus</name>
    <name type="common">Rose of Sharon</name>
    <dbReference type="NCBI Taxonomy" id="106335"/>
    <lineage>
        <taxon>Eukaryota</taxon>
        <taxon>Viridiplantae</taxon>
        <taxon>Streptophyta</taxon>
        <taxon>Embryophyta</taxon>
        <taxon>Tracheophyta</taxon>
        <taxon>Spermatophyta</taxon>
        <taxon>Magnoliopsida</taxon>
        <taxon>eudicotyledons</taxon>
        <taxon>Gunneridae</taxon>
        <taxon>Pentapetalae</taxon>
        <taxon>rosids</taxon>
        <taxon>malvids</taxon>
        <taxon>Malvales</taxon>
        <taxon>Malvaceae</taxon>
        <taxon>Malvoideae</taxon>
        <taxon>Hibiscus</taxon>
    </lineage>
</organism>
<evidence type="ECO:0000256" key="1">
    <source>
        <dbReference type="SAM" id="MobiDB-lite"/>
    </source>
</evidence>
<dbReference type="AlphaFoldDB" id="A0A6A3B7W7"/>
<feature type="transmembrane region" description="Helical" evidence="2">
    <location>
        <begin position="444"/>
        <end position="467"/>
    </location>
</feature>
<keyword evidence="2" id="KW-0812">Transmembrane</keyword>
<keyword evidence="2" id="KW-1133">Transmembrane helix</keyword>
<feature type="compositionally biased region" description="Basic and acidic residues" evidence="1">
    <location>
        <begin position="19"/>
        <end position="29"/>
    </location>
</feature>
<dbReference type="Proteomes" id="UP000436088">
    <property type="component" value="Unassembled WGS sequence"/>
</dbReference>
<dbReference type="EMBL" id="VEPZ02000921">
    <property type="protein sequence ID" value="KAE8711049.1"/>
    <property type="molecule type" value="Genomic_DNA"/>
</dbReference>
<dbReference type="PANTHER" id="PTHR31170:SF25">
    <property type="entry name" value="BNAA09G04570D PROTEIN"/>
    <property type="match status" value="1"/>
</dbReference>
<proteinExistence type="predicted"/>
<gene>
    <name evidence="3" type="ORF">F3Y22_tig00110303pilonHSYRG00063</name>
</gene>
<keyword evidence="2" id="KW-0472">Membrane</keyword>
<sequence length="472" mass="53937">MTSNHGQPEDHTINIPGAEKSESNIPEAEKSEFIKKKIQEFKSAMDGFQNQGGGSSSQRTKPLIQRVPPVLLNMKEDFKKCFEPRLVSLGPLHHGDPRFQRAEVSKLQFAAFFALENKTDGDTLFGKIKAEIEDLRKCYMSDDTKDYDDEKLAWMLFIDGCAVLCAISCGMEGKFDKLNTKPDLLVFAQLDLFLLENQIPYKVLQILIGSAINPQKWKESLKGFIAQNLITNIQGEHKSRNAVKDPETEDYAHLLEWLRAEHLVGKEVKRESSMIGKMLLSCGDSRMHRKTFRSVKELRESGIHVKPTQTINLETIYFYCKCLGKLMMPRLLVDDSTVSKFLNLVALETCRDFKNEFEITTYLCFLDSLIDTAEDVKELRVTGMLLNYLGSDEELADLFNKMSRDLVPDQQRYYEVVQDIHKYCNNPWTAALTHIYNTHFSSSWSFLAFLGAIVGLLFSATQAYFSLPQNRQ</sequence>
<reference evidence="3" key="1">
    <citation type="submission" date="2019-09" db="EMBL/GenBank/DDBJ databases">
        <title>Draft genome information of white flower Hibiscus syriacus.</title>
        <authorList>
            <person name="Kim Y.-M."/>
        </authorList>
    </citation>
    <scope>NUCLEOTIDE SEQUENCE [LARGE SCALE GENOMIC DNA]</scope>
    <source>
        <strain evidence="3">YM2019G1</strain>
    </source>
</reference>
<name>A0A6A3B7W7_HIBSY</name>
<dbReference type="InterPro" id="IPR004158">
    <property type="entry name" value="DUF247_pln"/>
</dbReference>
<dbReference type="PANTHER" id="PTHR31170">
    <property type="entry name" value="BNAC04G53230D PROTEIN"/>
    <property type="match status" value="1"/>
</dbReference>